<evidence type="ECO:0000256" key="2">
    <source>
        <dbReference type="ARBA" id="ARBA00022448"/>
    </source>
</evidence>
<keyword evidence="3" id="KW-0732">Signal</keyword>
<dbReference type="STRING" id="1619013.UT41_C0002G0010"/>
<dbReference type="PANTHER" id="PTHR43649">
    <property type="entry name" value="ARABINOSE-BINDING PROTEIN-RELATED"/>
    <property type="match status" value="1"/>
</dbReference>
<dbReference type="AlphaFoldDB" id="A0A0G0NHF9"/>
<dbReference type="SUPFAM" id="SSF53850">
    <property type="entry name" value="Periplasmic binding protein-like II"/>
    <property type="match status" value="1"/>
</dbReference>
<dbReference type="Gene3D" id="3.40.190.10">
    <property type="entry name" value="Periplasmic binding protein-like II"/>
    <property type="match status" value="1"/>
</dbReference>
<dbReference type="EMBL" id="LBWR01000002">
    <property type="protein sequence ID" value="KKR12236.1"/>
    <property type="molecule type" value="Genomic_DNA"/>
</dbReference>
<accession>A0A0G0NHF9</accession>
<dbReference type="InterPro" id="IPR006059">
    <property type="entry name" value="SBP"/>
</dbReference>
<gene>
    <name evidence="5" type="ORF">UT41_C0002G0010</name>
</gene>
<dbReference type="InterPro" id="IPR050490">
    <property type="entry name" value="Bact_solute-bd_prot1"/>
</dbReference>
<organism evidence="5 6">
    <name type="scientific">Candidatus Wolfebacteria bacterium GW2011_GWC2_39_22</name>
    <dbReference type="NCBI Taxonomy" id="1619013"/>
    <lineage>
        <taxon>Bacteria</taxon>
        <taxon>Candidatus Wolfeibacteriota</taxon>
    </lineage>
</organism>
<protein>
    <submittedName>
        <fullName evidence="5">Extracellular solute-binding protein family 1</fullName>
    </submittedName>
</protein>
<proteinExistence type="inferred from homology"/>
<reference evidence="5 6" key="1">
    <citation type="journal article" date="2015" name="Nature">
        <title>rRNA introns, odd ribosomes, and small enigmatic genomes across a large radiation of phyla.</title>
        <authorList>
            <person name="Brown C.T."/>
            <person name="Hug L.A."/>
            <person name="Thomas B.C."/>
            <person name="Sharon I."/>
            <person name="Castelle C.J."/>
            <person name="Singh A."/>
            <person name="Wilkins M.J."/>
            <person name="Williams K.H."/>
            <person name="Banfield J.F."/>
        </authorList>
    </citation>
    <scope>NUCLEOTIDE SEQUENCE [LARGE SCALE GENOMIC DNA]</scope>
</reference>
<evidence type="ECO:0000256" key="1">
    <source>
        <dbReference type="ARBA" id="ARBA00008520"/>
    </source>
</evidence>
<sequence length="429" mass="47782">MHMQFTRTQIMILGGVALAIALFVGIFIYLIPSLQQGNSEEPATKITLTIWGIEDPSNFSTLTSQYTLEHPNVVLRYTQVPEDRYDRTILNAMATNTGPDILMVHRSWVQRYSDKIMAADYPQIQPSELKALFPDVVARDFVYLDYVFALPLYIDTPALLYNKTLFNNKGVAVAPTTWGDVKTLVPYFTEFTASKQLKKSAIAIGGSGKSIEHAPDILSLLMLQFGAQRLEVTGQRATFDASAKNALDFYTQFATPNTPYYTWSDAFANADNAFGAEDTAMTFGYARDIKQLVQKNPYLNFGIYPMPQNDLSNPVNYADYWGLAVSAKSVDIAQAWRFVIAATTDSKLATLYTTRSNNPPALRTLINDSLRNPSIGVFARQALTARAPFQYDNVSYRTALSRSIESVLTGQFQSQSALDKAAAEINSRY</sequence>
<dbReference type="PANTHER" id="PTHR43649:SF34">
    <property type="entry name" value="ABC TRANSPORTER PERIPLASMIC-BINDING PROTEIN YCJN-RELATED"/>
    <property type="match status" value="1"/>
</dbReference>
<name>A0A0G0NHF9_9BACT</name>
<evidence type="ECO:0000256" key="3">
    <source>
        <dbReference type="ARBA" id="ARBA00022729"/>
    </source>
</evidence>
<comment type="similarity">
    <text evidence="1">Belongs to the bacterial solute-binding protein 1 family.</text>
</comment>
<keyword evidence="4" id="KW-0472">Membrane</keyword>
<comment type="caution">
    <text evidence="5">The sequence shown here is derived from an EMBL/GenBank/DDBJ whole genome shotgun (WGS) entry which is preliminary data.</text>
</comment>
<evidence type="ECO:0000313" key="6">
    <source>
        <dbReference type="Proteomes" id="UP000034665"/>
    </source>
</evidence>
<evidence type="ECO:0000256" key="4">
    <source>
        <dbReference type="SAM" id="Phobius"/>
    </source>
</evidence>
<keyword evidence="2" id="KW-0813">Transport</keyword>
<dbReference type="Pfam" id="PF01547">
    <property type="entry name" value="SBP_bac_1"/>
    <property type="match status" value="1"/>
</dbReference>
<evidence type="ECO:0000313" key="5">
    <source>
        <dbReference type="EMBL" id="KKR12236.1"/>
    </source>
</evidence>
<keyword evidence="4" id="KW-1133">Transmembrane helix</keyword>
<dbReference type="Proteomes" id="UP000034665">
    <property type="component" value="Unassembled WGS sequence"/>
</dbReference>
<feature type="transmembrane region" description="Helical" evidence="4">
    <location>
        <begin position="12"/>
        <end position="31"/>
    </location>
</feature>
<keyword evidence="4" id="KW-0812">Transmembrane</keyword>